<dbReference type="AlphaFoldDB" id="A0A239NB62"/>
<dbReference type="Pfam" id="PF12833">
    <property type="entry name" value="HTH_18"/>
    <property type="match status" value="1"/>
</dbReference>
<dbReference type="Gene3D" id="1.10.10.60">
    <property type="entry name" value="Homeodomain-like"/>
    <property type="match status" value="1"/>
</dbReference>
<evidence type="ECO:0000313" key="6">
    <source>
        <dbReference type="Proteomes" id="UP000198280"/>
    </source>
</evidence>
<feature type="domain" description="HTH araC/xylS-type" evidence="4">
    <location>
        <begin position="228"/>
        <end position="327"/>
    </location>
</feature>
<dbReference type="SMART" id="SM00342">
    <property type="entry name" value="HTH_ARAC"/>
    <property type="match status" value="1"/>
</dbReference>
<keyword evidence="6" id="KW-1185">Reference proteome</keyword>
<organism evidence="5 6">
    <name type="scientific">Actinacidiphila glaucinigra</name>
    <dbReference type="NCBI Taxonomy" id="235986"/>
    <lineage>
        <taxon>Bacteria</taxon>
        <taxon>Bacillati</taxon>
        <taxon>Actinomycetota</taxon>
        <taxon>Actinomycetes</taxon>
        <taxon>Kitasatosporales</taxon>
        <taxon>Streptomycetaceae</taxon>
        <taxon>Actinacidiphila</taxon>
    </lineage>
</organism>
<dbReference type="GO" id="GO:0003700">
    <property type="term" value="F:DNA-binding transcription factor activity"/>
    <property type="evidence" value="ECO:0007669"/>
    <property type="project" value="InterPro"/>
</dbReference>
<name>A0A239NB62_9ACTN</name>
<dbReference type="EMBL" id="FZOF01000033">
    <property type="protein sequence ID" value="SNT51674.1"/>
    <property type="molecule type" value="Genomic_DNA"/>
</dbReference>
<sequence length="327" mass="36295">MPDISAVNSASNSSSPRLHIQVALAHAKRDELLRQRWQNLNNARPWHAHSLRVPKQYTTGHYRCWLDSSTIGDIAVSEQYGDAVEGVIGMKRATERRTVVHIVQSGGLSLTEAGRTVQVPPGTLCARDAQVPREFSYRPGTRAQVLLLPSETLADTELDRLPTLTLISQKAPEARLLLGQLHLIRKTRNDLSPAGVRAAQRSVLQLLAGALMARGVSADSVFRPSLRTAARNCVEARLLDPQLSPAEIARTLSVSVRTLHRAFAEVDESLMAYVRRRRLERAREELIALDGRYTVSALAARWHFADVSHFSRAFKRQFGETPSSLAH</sequence>
<evidence type="ECO:0000313" key="5">
    <source>
        <dbReference type="EMBL" id="SNT51674.1"/>
    </source>
</evidence>
<dbReference type="SUPFAM" id="SSF46689">
    <property type="entry name" value="Homeodomain-like"/>
    <property type="match status" value="1"/>
</dbReference>
<dbReference type="PROSITE" id="PS01124">
    <property type="entry name" value="HTH_ARAC_FAMILY_2"/>
    <property type="match status" value="1"/>
</dbReference>
<dbReference type="RefSeq" id="WP_245939269.1">
    <property type="nucleotide sequence ID" value="NZ_FZOF01000033.1"/>
</dbReference>
<dbReference type="PANTHER" id="PTHR46796:SF6">
    <property type="entry name" value="ARAC SUBFAMILY"/>
    <property type="match status" value="1"/>
</dbReference>
<proteinExistence type="predicted"/>
<keyword evidence="1" id="KW-0805">Transcription regulation</keyword>
<dbReference type="Proteomes" id="UP000198280">
    <property type="component" value="Unassembled WGS sequence"/>
</dbReference>
<keyword evidence="2 5" id="KW-0238">DNA-binding</keyword>
<dbReference type="InterPro" id="IPR050204">
    <property type="entry name" value="AraC_XylS_family_regulators"/>
</dbReference>
<gene>
    <name evidence="5" type="ORF">SAMN05216252_13324</name>
</gene>
<dbReference type="Pfam" id="PF14525">
    <property type="entry name" value="AraC_binding_2"/>
    <property type="match status" value="1"/>
</dbReference>
<reference evidence="5 6" key="1">
    <citation type="submission" date="2017-06" db="EMBL/GenBank/DDBJ databases">
        <authorList>
            <person name="Kim H.J."/>
            <person name="Triplett B.A."/>
        </authorList>
    </citation>
    <scope>NUCLEOTIDE SEQUENCE [LARGE SCALE GENOMIC DNA]</scope>
    <source>
        <strain evidence="5 6">CGMCC 4.1858</strain>
    </source>
</reference>
<protein>
    <submittedName>
        <fullName evidence="5">AraC-type DNA-binding protein</fullName>
    </submittedName>
</protein>
<evidence type="ECO:0000259" key="4">
    <source>
        <dbReference type="PROSITE" id="PS01124"/>
    </source>
</evidence>
<dbReference type="GO" id="GO:0043565">
    <property type="term" value="F:sequence-specific DNA binding"/>
    <property type="evidence" value="ECO:0007669"/>
    <property type="project" value="InterPro"/>
</dbReference>
<accession>A0A239NB62</accession>
<keyword evidence="3" id="KW-0804">Transcription</keyword>
<evidence type="ECO:0000256" key="2">
    <source>
        <dbReference type="ARBA" id="ARBA00023125"/>
    </source>
</evidence>
<dbReference type="InterPro" id="IPR035418">
    <property type="entry name" value="AraC-bd_2"/>
</dbReference>
<dbReference type="PANTHER" id="PTHR46796">
    <property type="entry name" value="HTH-TYPE TRANSCRIPTIONAL ACTIVATOR RHAS-RELATED"/>
    <property type="match status" value="1"/>
</dbReference>
<dbReference type="InterPro" id="IPR018060">
    <property type="entry name" value="HTH_AraC"/>
</dbReference>
<evidence type="ECO:0000256" key="1">
    <source>
        <dbReference type="ARBA" id="ARBA00023015"/>
    </source>
</evidence>
<evidence type="ECO:0000256" key="3">
    <source>
        <dbReference type="ARBA" id="ARBA00023163"/>
    </source>
</evidence>
<dbReference type="InterPro" id="IPR009057">
    <property type="entry name" value="Homeodomain-like_sf"/>
</dbReference>